<evidence type="ECO:0000256" key="2">
    <source>
        <dbReference type="HAMAP-Rule" id="MF_02087"/>
    </source>
</evidence>
<dbReference type="RefSeq" id="WP_413273881.1">
    <property type="nucleotide sequence ID" value="NZ_JBHFNQ010000212.1"/>
</dbReference>
<evidence type="ECO:0000313" key="5">
    <source>
        <dbReference type="EMBL" id="MFB2880887.1"/>
    </source>
</evidence>
<accession>A0ABV4XEU3</accession>
<dbReference type="InterPro" id="IPR001608">
    <property type="entry name" value="Ala_racemase_N"/>
</dbReference>
<feature type="modified residue" description="N6-(pyridoxal phosphate)lysine" evidence="2">
    <location>
        <position position="32"/>
    </location>
</feature>
<keyword evidence="1 2" id="KW-0663">Pyridoxal phosphate</keyword>
<dbReference type="PANTHER" id="PTHR10146">
    <property type="entry name" value="PROLINE SYNTHETASE CO-TRANSCRIBED BACTERIAL HOMOLOG PROTEIN"/>
    <property type="match status" value="1"/>
</dbReference>
<proteinExistence type="inferred from homology"/>
<comment type="similarity">
    <text evidence="2 3">Belongs to the pyridoxal phosphate-binding protein YggS/PROSC family.</text>
</comment>
<dbReference type="Pfam" id="PF01168">
    <property type="entry name" value="Ala_racemase_N"/>
    <property type="match status" value="1"/>
</dbReference>
<dbReference type="PIRSF" id="PIRSF004848">
    <property type="entry name" value="YBL036c_PLPDEIII"/>
    <property type="match status" value="1"/>
</dbReference>
<dbReference type="SUPFAM" id="SSF51419">
    <property type="entry name" value="PLP-binding barrel"/>
    <property type="match status" value="1"/>
</dbReference>
<evidence type="ECO:0000256" key="1">
    <source>
        <dbReference type="ARBA" id="ARBA00022898"/>
    </source>
</evidence>
<evidence type="ECO:0000256" key="3">
    <source>
        <dbReference type="RuleBase" id="RU004514"/>
    </source>
</evidence>
<comment type="caution">
    <text evidence="5">The sequence shown here is derived from an EMBL/GenBank/DDBJ whole genome shotgun (WGS) entry which is preliminary data.</text>
</comment>
<dbReference type="Gene3D" id="3.20.20.10">
    <property type="entry name" value="Alanine racemase"/>
    <property type="match status" value="1"/>
</dbReference>
<feature type="domain" description="Alanine racemase N-terminal" evidence="4">
    <location>
        <begin position="10"/>
        <end position="226"/>
    </location>
</feature>
<keyword evidence="6" id="KW-1185">Reference proteome</keyword>
<dbReference type="InterPro" id="IPR029066">
    <property type="entry name" value="PLP-binding_barrel"/>
</dbReference>
<sequence>MSSSQLFTTISDRIATIRQQLPETVRLIAVSKQVSVEAMREAYAAGIRDFGESRVQEAAAKQSQLQDLPDISWHLIGHLQTNKAKKALEHFQWIHSLDSLKLAQALDRLATSLSTNPQVLLQVKLLPDPNKYGWTEEELFQDLPALNQCQNIQIKGLMTIAPQNLTEGEILSLFQNTRSLAAKIQQQNWSHIQMQHLSMGMSEDYDLAVQAGATMVRLGRTLFGERS</sequence>
<dbReference type="CDD" id="cd00635">
    <property type="entry name" value="PLPDE_III_YBL036c_like"/>
    <property type="match status" value="1"/>
</dbReference>
<dbReference type="Proteomes" id="UP001576774">
    <property type="component" value="Unassembled WGS sequence"/>
</dbReference>
<gene>
    <name evidence="5" type="ORF">ACE1CC_28900</name>
</gene>
<name>A0ABV4XEU3_9CYAN</name>
<dbReference type="HAMAP" id="MF_02087">
    <property type="entry name" value="PLP_homeostasis"/>
    <property type="match status" value="1"/>
</dbReference>
<evidence type="ECO:0000313" key="6">
    <source>
        <dbReference type="Proteomes" id="UP001576774"/>
    </source>
</evidence>
<dbReference type="InterPro" id="IPR011078">
    <property type="entry name" value="PyrdxlP_homeostasis"/>
</dbReference>
<organism evidence="5 6">
    <name type="scientific">Floridaenema aerugineum BLCC-F46</name>
    <dbReference type="NCBI Taxonomy" id="3153654"/>
    <lineage>
        <taxon>Bacteria</taxon>
        <taxon>Bacillati</taxon>
        <taxon>Cyanobacteriota</taxon>
        <taxon>Cyanophyceae</taxon>
        <taxon>Oscillatoriophycideae</taxon>
        <taxon>Aerosakkonematales</taxon>
        <taxon>Aerosakkonemataceae</taxon>
        <taxon>Floridanema</taxon>
        <taxon>Floridanema aerugineum</taxon>
    </lineage>
</organism>
<reference evidence="5 6" key="1">
    <citation type="submission" date="2024-09" db="EMBL/GenBank/DDBJ databases">
        <title>Floridaenema gen nov. (Aerosakkonemataceae, Aerosakkonematales ord. nov., Cyanobacteria) from benthic tropical and subtropical fresh waters, with the description of four new species.</title>
        <authorList>
            <person name="Moretto J.A."/>
            <person name="Berthold D.E."/>
            <person name="Lefler F.W."/>
            <person name="Huang I.-S."/>
            <person name="Laughinghouse H. IV."/>
        </authorList>
    </citation>
    <scope>NUCLEOTIDE SEQUENCE [LARGE SCALE GENOMIC DNA]</scope>
    <source>
        <strain evidence="5 6">BLCC-F46</strain>
    </source>
</reference>
<protein>
    <recommendedName>
        <fullName evidence="2">Pyridoxal phosphate homeostasis protein</fullName>
        <shortName evidence="2">PLP homeostasis protein</shortName>
    </recommendedName>
</protein>
<dbReference type="PANTHER" id="PTHR10146:SF14">
    <property type="entry name" value="PYRIDOXAL PHOSPHATE HOMEOSTASIS PROTEIN"/>
    <property type="match status" value="1"/>
</dbReference>
<dbReference type="EMBL" id="JBHFNQ010000212">
    <property type="protein sequence ID" value="MFB2880887.1"/>
    <property type="molecule type" value="Genomic_DNA"/>
</dbReference>
<evidence type="ECO:0000259" key="4">
    <source>
        <dbReference type="Pfam" id="PF01168"/>
    </source>
</evidence>
<dbReference type="NCBIfam" id="TIGR00044">
    <property type="entry name" value="YggS family pyridoxal phosphate-dependent enzyme"/>
    <property type="match status" value="1"/>
</dbReference>
<comment type="function">
    <text evidence="2">Pyridoxal 5'-phosphate (PLP)-binding protein, which is involved in PLP homeostasis.</text>
</comment>